<sequence>MEDTVPDICVSYDGTWMKRGHMSRIGIGCVIDVMTGLVLDAELLSTYCHMCETTGTWVKGNTPQRYDAWYDEHRADCCINYASTSGNMEVVAAELLWARSVDNHWLRYTSMLSDGDAKAFVKVQQLGIYPVTKEECINHVSKRMDTSLRNVVADCSKRNIPLGGRGTGRLTKETMDKLQTYYD</sequence>
<dbReference type="AlphaFoldDB" id="A0AAV4BDV6"/>
<dbReference type="EMBL" id="BLXT01004787">
    <property type="protein sequence ID" value="GFO17367.1"/>
    <property type="molecule type" value="Genomic_DNA"/>
</dbReference>
<protein>
    <recommendedName>
        <fullName evidence="1">Mutator-like transposase domain-containing protein</fullName>
    </recommendedName>
</protein>
<name>A0AAV4BDV6_9GAST</name>
<dbReference type="Proteomes" id="UP000735302">
    <property type="component" value="Unassembled WGS sequence"/>
</dbReference>
<feature type="domain" description="Mutator-like transposase" evidence="1">
    <location>
        <begin position="2"/>
        <end position="182"/>
    </location>
</feature>
<accession>A0AAV4BDV6</accession>
<dbReference type="InterPro" id="IPR049012">
    <property type="entry name" value="Mutator_transp_dom"/>
</dbReference>
<keyword evidence="3" id="KW-1185">Reference proteome</keyword>
<gene>
    <name evidence="2" type="ORF">PoB_004387200</name>
</gene>
<evidence type="ECO:0000313" key="3">
    <source>
        <dbReference type="Proteomes" id="UP000735302"/>
    </source>
</evidence>
<reference evidence="2 3" key="1">
    <citation type="journal article" date="2021" name="Elife">
        <title>Chloroplast acquisition without the gene transfer in kleptoplastic sea slugs, Plakobranchus ocellatus.</title>
        <authorList>
            <person name="Maeda T."/>
            <person name="Takahashi S."/>
            <person name="Yoshida T."/>
            <person name="Shimamura S."/>
            <person name="Takaki Y."/>
            <person name="Nagai Y."/>
            <person name="Toyoda A."/>
            <person name="Suzuki Y."/>
            <person name="Arimoto A."/>
            <person name="Ishii H."/>
            <person name="Satoh N."/>
            <person name="Nishiyama T."/>
            <person name="Hasebe M."/>
            <person name="Maruyama T."/>
            <person name="Minagawa J."/>
            <person name="Obokata J."/>
            <person name="Shigenobu S."/>
        </authorList>
    </citation>
    <scope>NUCLEOTIDE SEQUENCE [LARGE SCALE GENOMIC DNA]</scope>
</reference>
<proteinExistence type="predicted"/>
<evidence type="ECO:0000259" key="1">
    <source>
        <dbReference type="Pfam" id="PF20700"/>
    </source>
</evidence>
<organism evidence="2 3">
    <name type="scientific">Plakobranchus ocellatus</name>
    <dbReference type="NCBI Taxonomy" id="259542"/>
    <lineage>
        <taxon>Eukaryota</taxon>
        <taxon>Metazoa</taxon>
        <taxon>Spiralia</taxon>
        <taxon>Lophotrochozoa</taxon>
        <taxon>Mollusca</taxon>
        <taxon>Gastropoda</taxon>
        <taxon>Heterobranchia</taxon>
        <taxon>Euthyneura</taxon>
        <taxon>Panpulmonata</taxon>
        <taxon>Sacoglossa</taxon>
        <taxon>Placobranchoidea</taxon>
        <taxon>Plakobranchidae</taxon>
        <taxon>Plakobranchus</taxon>
    </lineage>
</organism>
<evidence type="ECO:0000313" key="2">
    <source>
        <dbReference type="EMBL" id="GFO17367.1"/>
    </source>
</evidence>
<comment type="caution">
    <text evidence="2">The sequence shown here is derived from an EMBL/GenBank/DDBJ whole genome shotgun (WGS) entry which is preliminary data.</text>
</comment>
<dbReference type="Pfam" id="PF20700">
    <property type="entry name" value="Mutator"/>
    <property type="match status" value="1"/>
</dbReference>